<comment type="caution">
    <text evidence="3">The sequence shown here is derived from an EMBL/GenBank/DDBJ whole genome shotgun (WGS) entry which is preliminary data.</text>
</comment>
<evidence type="ECO:0000259" key="2">
    <source>
        <dbReference type="Pfam" id="PF13280"/>
    </source>
</evidence>
<reference evidence="3" key="1">
    <citation type="journal article" date="2020" name="mSystems">
        <title>Genome- and Community-Level Interaction Insights into Carbon Utilization and Element Cycling Functions of Hydrothermarchaeota in Hydrothermal Sediment.</title>
        <authorList>
            <person name="Zhou Z."/>
            <person name="Liu Y."/>
            <person name="Xu W."/>
            <person name="Pan J."/>
            <person name="Luo Z.H."/>
            <person name="Li M."/>
        </authorList>
    </citation>
    <scope>NUCLEOTIDE SEQUENCE [LARGE SCALE GENOMIC DNA]</scope>
    <source>
        <strain evidence="3">SpSt-243</strain>
    </source>
</reference>
<dbReference type="AlphaFoldDB" id="A0A7C1P7P0"/>
<evidence type="ECO:0000313" key="3">
    <source>
        <dbReference type="EMBL" id="HEB44229.1"/>
    </source>
</evidence>
<gene>
    <name evidence="3" type="ORF">ENP70_11175</name>
</gene>
<dbReference type="EMBL" id="DSKI01000576">
    <property type="protein sequence ID" value="HEB44229.1"/>
    <property type="molecule type" value="Genomic_DNA"/>
</dbReference>
<protein>
    <recommendedName>
        <fullName evidence="2">WYL domain-containing protein</fullName>
    </recommendedName>
</protein>
<feature type="region of interest" description="Disordered" evidence="1">
    <location>
        <begin position="28"/>
        <end position="51"/>
    </location>
</feature>
<dbReference type="Pfam" id="PF13280">
    <property type="entry name" value="WYL"/>
    <property type="match status" value="1"/>
</dbReference>
<name>A0A7C1P7P0_9HYPH</name>
<organism evidence="3">
    <name type="scientific">Agrobacterium albertimagni</name>
    <dbReference type="NCBI Taxonomy" id="147266"/>
    <lineage>
        <taxon>Bacteria</taxon>
        <taxon>Pseudomonadati</taxon>
        <taxon>Pseudomonadota</taxon>
        <taxon>Alphaproteobacteria</taxon>
        <taxon>Hyphomicrobiales</taxon>
        <taxon>Rhizobiaceae</taxon>
        <taxon>Rhizobium/Agrobacterium group</taxon>
        <taxon>Agrobacterium</taxon>
    </lineage>
</organism>
<accession>A0A7C1P7P0</accession>
<proteinExistence type="predicted"/>
<sequence length="265" mass="29845">MALAVLLGAIGFLIFVWYRSGKNKIIKQPGPPLDENRSPTEREQQFETRQARTPIVAPPRVVLPRSDDEREYDIEYGDADGVVSTRRIKVLDLEGSAEVLYLRAMCSLRRAERTFRADRILMAKSAMTGAQLHDPVGHFRSQFVDLHQKDPDHDAVMARVRGGLNILIWIAMADREISSDEQEILLDFIAARNALAGIKYGAVPWRRARATRQIDQARPTFAIAAGFLAGISKSGREWRMLDEYSRKVAAVGGTGGENRRQQLFR</sequence>
<feature type="domain" description="WYL" evidence="2">
    <location>
        <begin position="68"/>
        <end position="123"/>
    </location>
</feature>
<evidence type="ECO:0000256" key="1">
    <source>
        <dbReference type="SAM" id="MobiDB-lite"/>
    </source>
</evidence>
<feature type="compositionally biased region" description="Basic and acidic residues" evidence="1">
    <location>
        <begin position="34"/>
        <end position="50"/>
    </location>
</feature>
<dbReference type="InterPro" id="IPR026881">
    <property type="entry name" value="WYL_dom"/>
</dbReference>